<comment type="caution">
    <text evidence="6">The sequence shown here is derived from an EMBL/GenBank/DDBJ whole genome shotgun (WGS) entry which is preliminary data.</text>
</comment>
<keyword evidence="7" id="KW-1185">Reference proteome</keyword>
<dbReference type="EMBL" id="CAUOFW020007391">
    <property type="protein sequence ID" value="CAK9179045.1"/>
    <property type="molecule type" value="Genomic_DNA"/>
</dbReference>
<name>A0ABC8UCC8_9AQUA</name>
<dbReference type="GO" id="GO:0005524">
    <property type="term" value="F:ATP binding"/>
    <property type="evidence" value="ECO:0007669"/>
    <property type="project" value="UniProtKB-KW"/>
</dbReference>
<accession>A0ABC8UCC8</accession>
<evidence type="ECO:0000256" key="1">
    <source>
        <dbReference type="ARBA" id="ARBA00022679"/>
    </source>
</evidence>
<evidence type="ECO:0000259" key="5">
    <source>
        <dbReference type="PROSITE" id="PS50011"/>
    </source>
</evidence>
<dbReference type="SMART" id="SM00220">
    <property type="entry name" value="S_TKc"/>
    <property type="match status" value="1"/>
</dbReference>
<feature type="domain" description="Protein kinase" evidence="5">
    <location>
        <begin position="1"/>
        <end position="141"/>
    </location>
</feature>
<reference evidence="6 7" key="1">
    <citation type="submission" date="2024-02" db="EMBL/GenBank/DDBJ databases">
        <authorList>
            <person name="Vignale AGUSTIN F."/>
            <person name="Sosa J E."/>
            <person name="Modenutti C."/>
        </authorList>
    </citation>
    <scope>NUCLEOTIDE SEQUENCE [LARGE SCALE GENOMIC DNA]</scope>
</reference>
<evidence type="ECO:0000313" key="6">
    <source>
        <dbReference type="EMBL" id="CAK9179045.1"/>
    </source>
</evidence>
<proteinExistence type="predicted"/>
<dbReference type="InterPro" id="IPR011009">
    <property type="entry name" value="Kinase-like_dom_sf"/>
</dbReference>
<sequence length="141" mass="15754">MVDMMDIISKVQNPYIVEYKDSCVEKDCYVFIIIGYCEGGDMAEAIKRANCDFGLAKLLTSNDLASSVVGTPSYMCPELLADIPYGFNSDIWSLGCCIYEMTAHRPAFKAFSLSQVVDFCKSYLVFNSETFCDPRLIINDA</sequence>
<evidence type="ECO:0000313" key="7">
    <source>
        <dbReference type="Proteomes" id="UP001642360"/>
    </source>
</evidence>
<dbReference type="InterPro" id="IPR050660">
    <property type="entry name" value="NEK_Ser/Thr_kinase"/>
</dbReference>
<dbReference type="PROSITE" id="PS50011">
    <property type="entry name" value="PROTEIN_KINASE_DOM"/>
    <property type="match status" value="1"/>
</dbReference>
<dbReference type="AlphaFoldDB" id="A0ABC8UCC8"/>
<organism evidence="6 7">
    <name type="scientific">Ilex paraguariensis</name>
    <name type="common">yerba mate</name>
    <dbReference type="NCBI Taxonomy" id="185542"/>
    <lineage>
        <taxon>Eukaryota</taxon>
        <taxon>Viridiplantae</taxon>
        <taxon>Streptophyta</taxon>
        <taxon>Embryophyta</taxon>
        <taxon>Tracheophyta</taxon>
        <taxon>Spermatophyta</taxon>
        <taxon>Magnoliopsida</taxon>
        <taxon>eudicotyledons</taxon>
        <taxon>Gunneridae</taxon>
        <taxon>Pentapetalae</taxon>
        <taxon>asterids</taxon>
        <taxon>campanulids</taxon>
        <taxon>Aquifoliales</taxon>
        <taxon>Aquifoliaceae</taxon>
        <taxon>Ilex</taxon>
    </lineage>
</organism>
<protein>
    <recommendedName>
        <fullName evidence="5">Protein kinase domain-containing protein</fullName>
    </recommendedName>
</protein>
<keyword evidence="2" id="KW-0547">Nucleotide-binding</keyword>
<keyword evidence="3" id="KW-0418">Kinase</keyword>
<evidence type="ECO:0000256" key="4">
    <source>
        <dbReference type="ARBA" id="ARBA00022840"/>
    </source>
</evidence>
<dbReference type="PANTHER" id="PTHR43671">
    <property type="entry name" value="SERINE/THREONINE-PROTEIN KINASE NEK"/>
    <property type="match status" value="1"/>
</dbReference>
<gene>
    <name evidence="6" type="ORF">ILEXP_LOCUS48983</name>
</gene>
<keyword evidence="4" id="KW-0067">ATP-binding</keyword>
<dbReference type="Gene3D" id="1.10.510.10">
    <property type="entry name" value="Transferase(Phosphotransferase) domain 1"/>
    <property type="match status" value="2"/>
</dbReference>
<evidence type="ECO:0000256" key="3">
    <source>
        <dbReference type="ARBA" id="ARBA00022777"/>
    </source>
</evidence>
<dbReference type="SUPFAM" id="SSF56112">
    <property type="entry name" value="Protein kinase-like (PK-like)"/>
    <property type="match status" value="1"/>
</dbReference>
<dbReference type="InterPro" id="IPR000719">
    <property type="entry name" value="Prot_kinase_dom"/>
</dbReference>
<dbReference type="GO" id="GO:0016301">
    <property type="term" value="F:kinase activity"/>
    <property type="evidence" value="ECO:0007669"/>
    <property type="project" value="UniProtKB-KW"/>
</dbReference>
<dbReference type="Proteomes" id="UP001642360">
    <property type="component" value="Unassembled WGS sequence"/>
</dbReference>
<keyword evidence="1" id="KW-0808">Transferase</keyword>
<feature type="non-terminal residue" evidence="6">
    <location>
        <position position="141"/>
    </location>
</feature>
<dbReference type="Pfam" id="PF00069">
    <property type="entry name" value="Pkinase"/>
    <property type="match status" value="1"/>
</dbReference>
<dbReference type="PANTHER" id="PTHR43671:SF66">
    <property type="entry name" value="SERINE_THREONINE-PROTEIN KINASE NEK2"/>
    <property type="match status" value="1"/>
</dbReference>
<evidence type="ECO:0000256" key="2">
    <source>
        <dbReference type="ARBA" id="ARBA00022741"/>
    </source>
</evidence>
<dbReference type="Gene3D" id="3.30.200.20">
    <property type="entry name" value="Phosphorylase Kinase, domain 1"/>
    <property type="match status" value="1"/>
</dbReference>